<evidence type="ECO:0000256" key="1">
    <source>
        <dbReference type="SAM" id="Phobius"/>
    </source>
</evidence>
<feature type="transmembrane region" description="Helical" evidence="1">
    <location>
        <begin position="42"/>
        <end position="63"/>
    </location>
</feature>
<organism evidence="2 3">
    <name type="scientific">Portibacter lacus</name>
    <dbReference type="NCBI Taxonomy" id="1099794"/>
    <lineage>
        <taxon>Bacteria</taxon>
        <taxon>Pseudomonadati</taxon>
        <taxon>Bacteroidota</taxon>
        <taxon>Saprospiria</taxon>
        <taxon>Saprospirales</taxon>
        <taxon>Haliscomenobacteraceae</taxon>
        <taxon>Portibacter</taxon>
    </lineage>
</organism>
<comment type="caution">
    <text evidence="2">The sequence shown here is derived from an EMBL/GenBank/DDBJ whole genome shotgun (WGS) entry which is preliminary data.</text>
</comment>
<reference evidence="2" key="2">
    <citation type="submission" date="2023-01" db="EMBL/GenBank/DDBJ databases">
        <title>Draft genome sequence of Portibacter lacus strain NBRC 108769.</title>
        <authorList>
            <person name="Sun Q."/>
            <person name="Mori K."/>
        </authorList>
    </citation>
    <scope>NUCLEOTIDE SEQUENCE</scope>
    <source>
        <strain evidence="2">NBRC 108769</strain>
    </source>
</reference>
<dbReference type="RefSeq" id="WP_235295229.1">
    <property type="nucleotide sequence ID" value="NZ_BSOH01000021.1"/>
</dbReference>
<sequence>MRNTIKLHQNFRDIFSLATIGAFILLCLYKIVSLLISNSTFSLEIIALILIVAALGVVIYYLANATLRVKFGKKNISIKINPLGFTKVNLKKSVIADIDFFVTNPITKSSGLFVHFGNRDRVYNFGGNKGMVITLKNGRTFTFFSKELYDEREEIQALFSEK</sequence>
<accession>A0AA37SPF6</accession>
<keyword evidence="1" id="KW-0812">Transmembrane</keyword>
<feature type="transmembrane region" description="Helical" evidence="1">
    <location>
        <begin position="14"/>
        <end position="36"/>
    </location>
</feature>
<keyword evidence="1" id="KW-1133">Transmembrane helix</keyword>
<dbReference type="AlphaFoldDB" id="A0AA37SPF6"/>
<evidence type="ECO:0008006" key="4">
    <source>
        <dbReference type="Google" id="ProtNLM"/>
    </source>
</evidence>
<reference evidence="2" key="1">
    <citation type="journal article" date="2014" name="Int. J. Syst. Evol. Microbiol.">
        <title>Complete genome sequence of Corynebacterium casei LMG S-19264T (=DSM 44701T), isolated from a smear-ripened cheese.</title>
        <authorList>
            <consortium name="US DOE Joint Genome Institute (JGI-PGF)"/>
            <person name="Walter F."/>
            <person name="Albersmeier A."/>
            <person name="Kalinowski J."/>
            <person name="Ruckert C."/>
        </authorList>
    </citation>
    <scope>NUCLEOTIDE SEQUENCE</scope>
    <source>
        <strain evidence="2">NBRC 108769</strain>
    </source>
</reference>
<proteinExistence type="predicted"/>
<dbReference type="Proteomes" id="UP001156666">
    <property type="component" value="Unassembled WGS sequence"/>
</dbReference>
<protein>
    <recommendedName>
        <fullName evidence="4">PH domain-containing protein</fullName>
    </recommendedName>
</protein>
<gene>
    <name evidence="2" type="ORF">GCM10007940_30890</name>
</gene>
<evidence type="ECO:0000313" key="3">
    <source>
        <dbReference type="Proteomes" id="UP001156666"/>
    </source>
</evidence>
<name>A0AA37SPF6_9BACT</name>
<evidence type="ECO:0000313" key="2">
    <source>
        <dbReference type="EMBL" id="GLR18473.1"/>
    </source>
</evidence>
<dbReference type="EMBL" id="BSOH01000021">
    <property type="protein sequence ID" value="GLR18473.1"/>
    <property type="molecule type" value="Genomic_DNA"/>
</dbReference>
<keyword evidence="3" id="KW-1185">Reference proteome</keyword>
<keyword evidence="1" id="KW-0472">Membrane</keyword>